<dbReference type="FunFam" id="3.30.70.270:FF:000003">
    <property type="entry name" value="Transposon Ty3-G Gag-Pol polyprotein"/>
    <property type="match status" value="1"/>
</dbReference>
<dbReference type="InterPro" id="IPR043128">
    <property type="entry name" value="Rev_trsase/Diguanyl_cyclase"/>
</dbReference>
<dbReference type="AlphaFoldDB" id="A0A9P6GZW9"/>
<dbReference type="EMBL" id="SBJO01000196">
    <property type="protein sequence ID" value="KAF9762240.1"/>
    <property type="molecule type" value="Genomic_DNA"/>
</dbReference>
<dbReference type="PANTHER" id="PTHR24559">
    <property type="entry name" value="TRANSPOSON TY3-I GAG-POL POLYPROTEIN"/>
    <property type="match status" value="1"/>
</dbReference>
<dbReference type="Gene3D" id="3.30.70.270">
    <property type="match status" value="1"/>
</dbReference>
<reference evidence="2 3" key="1">
    <citation type="journal article" date="2020" name="Genome Biol. Evol.">
        <title>Comparative genomics of strictly vertically transmitted, feminizing microsporidia endosymbionts of amphipod crustaceans.</title>
        <authorList>
            <person name="Cormier A."/>
            <person name="Chebbi M.A."/>
            <person name="Giraud I."/>
            <person name="Wattier R."/>
            <person name="Teixeira M."/>
            <person name="Gilbert C."/>
            <person name="Rigaud T."/>
            <person name="Cordaux R."/>
        </authorList>
    </citation>
    <scope>NUCLEOTIDE SEQUENCE [LARGE SCALE GENOMIC DNA]</scope>
    <source>
        <strain evidence="2 3">Ou3-Ou53</strain>
    </source>
</reference>
<dbReference type="InterPro" id="IPR000477">
    <property type="entry name" value="RT_dom"/>
</dbReference>
<dbReference type="PANTHER" id="PTHR24559:SF444">
    <property type="entry name" value="REVERSE TRANSCRIPTASE DOMAIN-CONTAINING PROTEIN"/>
    <property type="match status" value="1"/>
</dbReference>
<protein>
    <submittedName>
        <fullName evidence="2">Transposon Ty3-I Gag-Pol polyprotein</fullName>
    </submittedName>
</protein>
<comment type="caution">
    <text evidence="2">The sequence shown here is derived from an EMBL/GenBank/DDBJ whole genome shotgun (WGS) entry which is preliminary data.</text>
</comment>
<accession>A0A9P6GZW9</accession>
<evidence type="ECO:0000313" key="3">
    <source>
        <dbReference type="Proteomes" id="UP000740883"/>
    </source>
</evidence>
<dbReference type="CDD" id="cd01647">
    <property type="entry name" value="RT_LTR"/>
    <property type="match status" value="1"/>
</dbReference>
<evidence type="ECO:0000259" key="1">
    <source>
        <dbReference type="PROSITE" id="PS50878"/>
    </source>
</evidence>
<gene>
    <name evidence="2" type="primary">TY3B-I_0</name>
    <name evidence="2" type="ORF">NGRA_2141</name>
</gene>
<proteinExistence type="predicted"/>
<dbReference type="SUPFAM" id="SSF56672">
    <property type="entry name" value="DNA/RNA polymerases"/>
    <property type="match status" value="1"/>
</dbReference>
<dbReference type="InterPro" id="IPR053134">
    <property type="entry name" value="RNA-dir_DNA_polymerase"/>
</dbReference>
<dbReference type="OrthoDB" id="1750432at2759"/>
<evidence type="ECO:0000313" key="2">
    <source>
        <dbReference type="EMBL" id="KAF9762240.1"/>
    </source>
</evidence>
<organism evidence="2 3">
    <name type="scientific">Nosema granulosis</name>
    <dbReference type="NCBI Taxonomy" id="83296"/>
    <lineage>
        <taxon>Eukaryota</taxon>
        <taxon>Fungi</taxon>
        <taxon>Fungi incertae sedis</taxon>
        <taxon>Microsporidia</taxon>
        <taxon>Nosematidae</taxon>
        <taxon>Nosema</taxon>
    </lineage>
</organism>
<dbReference type="InterPro" id="IPR043502">
    <property type="entry name" value="DNA/RNA_pol_sf"/>
</dbReference>
<dbReference type="Proteomes" id="UP000740883">
    <property type="component" value="Unassembled WGS sequence"/>
</dbReference>
<name>A0A9P6GZW9_9MICR</name>
<sequence>MEKSDKQKTAFAWKTGLYEWERMPFGLCNAPASFQMTMDQIFLKERSRFVLVYLDDIIVFSNNKEEHEAHLDIVLGRLRASGISLNRSKCRLYKIEIKTL</sequence>
<keyword evidence="3" id="KW-1185">Reference proteome</keyword>
<dbReference type="Pfam" id="PF00078">
    <property type="entry name" value="RVT_1"/>
    <property type="match status" value="1"/>
</dbReference>
<feature type="domain" description="Reverse transcriptase" evidence="1">
    <location>
        <begin position="1"/>
        <end position="100"/>
    </location>
</feature>
<dbReference type="PROSITE" id="PS50878">
    <property type="entry name" value="RT_POL"/>
    <property type="match status" value="1"/>
</dbReference>
<dbReference type="Gene3D" id="3.10.10.10">
    <property type="entry name" value="HIV Type 1 Reverse Transcriptase, subunit A, domain 1"/>
    <property type="match status" value="1"/>
</dbReference>